<dbReference type="SUPFAM" id="SSF53822">
    <property type="entry name" value="Periplasmic binding protein-like I"/>
    <property type="match status" value="1"/>
</dbReference>
<evidence type="ECO:0000256" key="3">
    <source>
        <dbReference type="ARBA" id="ARBA00023163"/>
    </source>
</evidence>
<gene>
    <name evidence="5" type="ORF">G1H10_30715</name>
</gene>
<dbReference type="SMART" id="SM00354">
    <property type="entry name" value="HTH_LACI"/>
    <property type="match status" value="1"/>
</dbReference>
<dbReference type="SUPFAM" id="SSF47413">
    <property type="entry name" value="lambda repressor-like DNA-binding domains"/>
    <property type="match status" value="1"/>
</dbReference>
<evidence type="ECO:0000313" key="5">
    <source>
        <dbReference type="EMBL" id="NEE04546.1"/>
    </source>
</evidence>
<dbReference type="AlphaFoldDB" id="A0A6L9SGZ2"/>
<evidence type="ECO:0000256" key="1">
    <source>
        <dbReference type="ARBA" id="ARBA00023015"/>
    </source>
</evidence>
<evidence type="ECO:0000256" key="2">
    <source>
        <dbReference type="ARBA" id="ARBA00023125"/>
    </source>
</evidence>
<proteinExistence type="predicted"/>
<dbReference type="Proteomes" id="UP000475214">
    <property type="component" value="Unassembled WGS sequence"/>
</dbReference>
<dbReference type="PANTHER" id="PTHR30146">
    <property type="entry name" value="LACI-RELATED TRANSCRIPTIONAL REPRESSOR"/>
    <property type="match status" value="1"/>
</dbReference>
<dbReference type="Pfam" id="PF13377">
    <property type="entry name" value="Peripla_BP_3"/>
    <property type="match status" value="1"/>
</dbReference>
<keyword evidence="2" id="KW-0238">DNA-binding</keyword>
<comment type="caution">
    <text evidence="5">The sequence shown here is derived from an EMBL/GenBank/DDBJ whole genome shotgun (WGS) entry which is preliminary data.</text>
</comment>
<evidence type="ECO:0000313" key="6">
    <source>
        <dbReference type="Proteomes" id="UP000475214"/>
    </source>
</evidence>
<dbReference type="RefSeq" id="WP_163745093.1">
    <property type="nucleotide sequence ID" value="NZ_JAAGOA010000036.1"/>
</dbReference>
<reference evidence="5 6" key="1">
    <citation type="submission" date="2020-02" db="EMBL/GenBank/DDBJ databases">
        <authorList>
            <person name="Li X.-J."/>
            <person name="Han X.-M."/>
        </authorList>
    </citation>
    <scope>NUCLEOTIDE SEQUENCE [LARGE SCALE GENOMIC DNA]</scope>
    <source>
        <strain evidence="5 6">CCTCC AB 2017055</strain>
    </source>
</reference>
<dbReference type="PROSITE" id="PS00356">
    <property type="entry name" value="HTH_LACI_1"/>
    <property type="match status" value="1"/>
</dbReference>
<dbReference type="Pfam" id="PF00356">
    <property type="entry name" value="LacI"/>
    <property type="match status" value="1"/>
</dbReference>
<dbReference type="GO" id="GO:0003700">
    <property type="term" value="F:DNA-binding transcription factor activity"/>
    <property type="evidence" value="ECO:0007669"/>
    <property type="project" value="TreeGrafter"/>
</dbReference>
<dbReference type="CDD" id="cd01392">
    <property type="entry name" value="HTH_LacI"/>
    <property type="match status" value="1"/>
</dbReference>
<organism evidence="5 6">
    <name type="scientific">Phytoactinopolyspora halotolerans</name>
    <dbReference type="NCBI Taxonomy" id="1981512"/>
    <lineage>
        <taxon>Bacteria</taxon>
        <taxon>Bacillati</taxon>
        <taxon>Actinomycetota</taxon>
        <taxon>Actinomycetes</taxon>
        <taxon>Jiangellales</taxon>
        <taxon>Jiangellaceae</taxon>
        <taxon>Phytoactinopolyspora</taxon>
    </lineage>
</organism>
<dbReference type="EMBL" id="JAAGOA010000036">
    <property type="protein sequence ID" value="NEE04546.1"/>
    <property type="molecule type" value="Genomic_DNA"/>
</dbReference>
<keyword evidence="3" id="KW-0804">Transcription</keyword>
<dbReference type="CDD" id="cd06267">
    <property type="entry name" value="PBP1_LacI_sugar_binding-like"/>
    <property type="match status" value="1"/>
</dbReference>
<keyword evidence="1" id="KW-0805">Transcription regulation</keyword>
<dbReference type="PROSITE" id="PS50932">
    <property type="entry name" value="HTH_LACI_2"/>
    <property type="match status" value="1"/>
</dbReference>
<dbReference type="Gene3D" id="1.10.260.40">
    <property type="entry name" value="lambda repressor-like DNA-binding domains"/>
    <property type="match status" value="1"/>
</dbReference>
<evidence type="ECO:0000259" key="4">
    <source>
        <dbReference type="PROSITE" id="PS50932"/>
    </source>
</evidence>
<name>A0A6L9SGZ2_9ACTN</name>
<dbReference type="InterPro" id="IPR000843">
    <property type="entry name" value="HTH_LacI"/>
</dbReference>
<dbReference type="GO" id="GO:0000976">
    <property type="term" value="F:transcription cis-regulatory region binding"/>
    <property type="evidence" value="ECO:0007669"/>
    <property type="project" value="TreeGrafter"/>
</dbReference>
<keyword evidence="6" id="KW-1185">Reference proteome</keyword>
<dbReference type="InterPro" id="IPR028082">
    <property type="entry name" value="Peripla_BP_I"/>
</dbReference>
<sequence length="342" mass="36493">MSDDSPAAVHRVGSRKPAATIYDVAEVVGVSPSTVSRALNKPGRINAKTEERIRNAAEALGYRLNPMARALLTGKTAMVALLVSDITNPVFYDIVRGAENVATDAGYTLVFAESHRRSDIEFATVERLQPSVDGVLVVASLLDEEQIAQLSETKPIVIALRRVDGIPHVVPNSETGLVQALDHLQELGHRSIGYLSGPTTFWANRNRWNILLEHAVAKGMSIVEIPPDDPVPNGGATRLRRILASGVTAIVAYNDLMAIGLISECKQEGVDVPGRLSIVGFDDVYGANLISPSLTTIDSSLGKVGAAAMSCLLAQVDGTTAYEPPELPTRLIVRESTTSLPS</sequence>
<dbReference type="Gene3D" id="3.40.50.2300">
    <property type="match status" value="2"/>
</dbReference>
<dbReference type="InterPro" id="IPR046335">
    <property type="entry name" value="LacI/GalR-like_sensor"/>
</dbReference>
<dbReference type="InterPro" id="IPR010982">
    <property type="entry name" value="Lambda_DNA-bd_dom_sf"/>
</dbReference>
<protein>
    <submittedName>
        <fullName evidence="5">LacI family transcriptional regulator</fullName>
    </submittedName>
</protein>
<feature type="domain" description="HTH lacI-type" evidence="4">
    <location>
        <begin position="19"/>
        <end position="73"/>
    </location>
</feature>
<accession>A0A6L9SGZ2</accession>
<dbReference type="PANTHER" id="PTHR30146:SF109">
    <property type="entry name" value="HTH-TYPE TRANSCRIPTIONAL REGULATOR GALS"/>
    <property type="match status" value="1"/>
</dbReference>